<evidence type="ECO:0000313" key="1">
    <source>
        <dbReference type="EMBL" id="AFY82638.1"/>
    </source>
</evidence>
<dbReference type="InParanoid" id="K9TJQ4"/>
<dbReference type="EMBL" id="CP003607">
    <property type="protein sequence ID" value="AFY82638.1"/>
    <property type="molecule type" value="Genomic_DNA"/>
</dbReference>
<reference evidence="1 2" key="1">
    <citation type="submission" date="2012-06" db="EMBL/GenBank/DDBJ databases">
        <title>Finished chromosome of genome of Oscillatoria acuminata PCC 6304.</title>
        <authorList>
            <consortium name="US DOE Joint Genome Institute"/>
            <person name="Gugger M."/>
            <person name="Coursin T."/>
            <person name="Rippka R."/>
            <person name="Tandeau De Marsac N."/>
            <person name="Huntemann M."/>
            <person name="Wei C.-L."/>
            <person name="Han J."/>
            <person name="Detter J.C."/>
            <person name="Han C."/>
            <person name="Tapia R."/>
            <person name="Davenport K."/>
            <person name="Daligault H."/>
            <person name="Erkkila T."/>
            <person name="Gu W."/>
            <person name="Munk A.C.C."/>
            <person name="Teshima H."/>
            <person name="Xu Y."/>
            <person name="Chain P."/>
            <person name="Chen A."/>
            <person name="Krypides N."/>
            <person name="Mavromatis K."/>
            <person name="Markowitz V."/>
            <person name="Szeto E."/>
            <person name="Ivanova N."/>
            <person name="Mikhailova N."/>
            <person name="Ovchinnikova G."/>
            <person name="Pagani I."/>
            <person name="Pati A."/>
            <person name="Goodwin L."/>
            <person name="Peters L."/>
            <person name="Pitluck S."/>
            <person name="Woyke T."/>
            <person name="Kerfeld C."/>
        </authorList>
    </citation>
    <scope>NUCLEOTIDE SEQUENCE [LARGE SCALE GENOMIC DNA]</scope>
    <source>
        <strain evidence="1 2">PCC 6304</strain>
    </source>
</reference>
<protein>
    <submittedName>
        <fullName evidence="1">Uncharacterized protein</fullName>
    </submittedName>
</protein>
<proteinExistence type="predicted"/>
<name>K9TJQ4_9CYAN</name>
<dbReference type="HOGENOM" id="CLU_2168421_0_0_3"/>
<dbReference type="KEGG" id="oac:Oscil6304_3043"/>
<sequence>MLRVHFLIFSGRTSAWFGDYNLFVGLIRESILQIGVDAEVLSGLNPSFIHVLWLTRGREAVGFTAEVTSTQFQPNPISQHLLLSLPRIRCPVNRFTPSDSFKKLRISHKL</sequence>
<keyword evidence="2" id="KW-1185">Reference proteome</keyword>
<dbReference type="Proteomes" id="UP000010367">
    <property type="component" value="Chromosome"/>
</dbReference>
<evidence type="ECO:0000313" key="2">
    <source>
        <dbReference type="Proteomes" id="UP000010367"/>
    </source>
</evidence>
<dbReference type="STRING" id="56110.Oscil6304_3043"/>
<organism evidence="1 2">
    <name type="scientific">Oscillatoria acuminata PCC 6304</name>
    <dbReference type="NCBI Taxonomy" id="56110"/>
    <lineage>
        <taxon>Bacteria</taxon>
        <taxon>Bacillati</taxon>
        <taxon>Cyanobacteriota</taxon>
        <taxon>Cyanophyceae</taxon>
        <taxon>Oscillatoriophycideae</taxon>
        <taxon>Oscillatoriales</taxon>
        <taxon>Oscillatoriaceae</taxon>
        <taxon>Oscillatoria</taxon>
    </lineage>
</organism>
<accession>K9TJQ4</accession>
<dbReference type="AlphaFoldDB" id="K9TJQ4"/>
<gene>
    <name evidence="1" type="ORF">Oscil6304_3043</name>
</gene>